<protein>
    <submittedName>
        <fullName evidence="2">Uncharacterized protein</fullName>
    </submittedName>
</protein>
<reference evidence="2" key="1">
    <citation type="journal article" date="2023" name="bioRxiv">
        <title>Improved chromosome-level genome assembly for marigold (Tagetes erecta).</title>
        <authorList>
            <person name="Jiang F."/>
            <person name="Yuan L."/>
            <person name="Wang S."/>
            <person name="Wang H."/>
            <person name="Xu D."/>
            <person name="Wang A."/>
            <person name="Fan W."/>
        </authorList>
    </citation>
    <scope>NUCLEOTIDE SEQUENCE</scope>
    <source>
        <strain evidence="2">WSJ</strain>
        <tissue evidence="2">Leaf</tissue>
    </source>
</reference>
<dbReference type="EMBL" id="JAUHHV010000007">
    <property type="protein sequence ID" value="KAK1418442.1"/>
    <property type="molecule type" value="Genomic_DNA"/>
</dbReference>
<keyword evidence="1" id="KW-0812">Transmembrane</keyword>
<feature type="transmembrane region" description="Helical" evidence="1">
    <location>
        <begin position="543"/>
        <end position="565"/>
    </location>
</feature>
<dbReference type="AlphaFoldDB" id="A0AAD8NRI7"/>
<name>A0AAD8NRI7_TARER</name>
<dbReference type="Pfam" id="PF03140">
    <property type="entry name" value="DUF247"/>
    <property type="match status" value="1"/>
</dbReference>
<proteinExistence type="predicted"/>
<evidence type="ECO:0000313" key="3">
    <source>
        <dbReference type="Proteomes" id="UP001229421"/>
    </source>
</evidence>
<dbReference type="PANTHER" id="PTHR31549:SF289">
    <property type="match status" value="1"/>
</dbReference>
<gene>
    <name evidence="2" type="ORF">QVD17_27587</name>
</gene>
<dbReference type="Proteomes" id="UP001229421">
    <property type="component" value="Unassembled WGS sequence"/>
</dbReference>
<dbReference type="PANTHER" id="PTHR31549">
    <property type="entry name" value="PROTEIN, PUTATIVE (DUF247)-RELATED-RELATED"/>
    <property type="match status" value="1"/>
</dbReference>
<keyword evidence="1" id="KW-0472">Membrane</keyword>
<evidence type="ECO:0000313" key="2">
    <source>
        <dbReference type="EMBL" id="KAK1418442.1"/>
    </source>
</evidence>
<accession>A0AAD8NRI7</accession>
<sequence length="592" mass="66081">MASSSSSSSSSTTPFVSSSTSSINDLQQHSWLNNSTQIFTNHLQLNTSLPVCIFHLPETLTSQKPSSYTPNHIGLGPIHHFRTNLYTKQEQLKLTATKTTLQPYNITPQFLKTLHQKLIHLVPLIRCCYDLYFDVNDECLAWVFVLDSLFLLDLLSQVAKGCVLETLDDVIMLENQIPRVVMDQLLNTLQQYSTTHFVSPSPHVQTLSASENYRPGKKFNDSFLENLLIKFSESQSPLKFTILETELDPDVDLSDTYYHLLAYMYQLIINHTYPPKGHANSHPASLLLTVHLEDVVNAIQMAGDSDGSKIFGQGVPKTGSEPLWSKLVSKLHIDTSASASVSVAVDRAKELIPRANAYLQRVSPLLSLPWGKILTFIKNTLGENPTMLETEIPSVSRLSIIGKIEFRSTPGGIHDITFDEKKPSISLPVLDLKPSSEVVLRNLVAYEEMMFKNKTIKNLDFTEYVDLMCGIIDGVRDVKILREKKIIEGDMSDEDVVKLFNGMNKSSLRADEGKSKLVKTIEEVNVYYGDLPRVLVFKFIKKVFLASWKILAIVLAVLSMLLTVVTGVCQVYDCKASVGLGNVGLALGYADF</sequence>
<dbReference type="InterPro" id="IPR004158">
    <property type="entry name" value="DUF247_pln"/>
</dbReference>
<organism evidence="2 3">
    <name type="scientific">Tagetes erecta</name>
    <name type="common">African marigold</name>
    <dbReference type="NCBI Taxonomy" id="13708"/>
    <lineage>
        <taxon>Eukaryota</taxon>
        <taxon>Viridiplantae</taxon>
        <taxon>Streptophyta</taxon>
        <taxon>Embryophyta</taxon>
        <taxon>Tracheophyta</taxon>
        <taxon>Spermatophyta</taxon>
        <taxon>Magnoliopsida</taxon>
        <taxon>eudicotyledons</taxon>
        <taxon>Gunneridae</taxon>
        <taxon>Pentapetalae</taxon>
        <taxon>asterids</taxon>
        <taxon>campanulids</taxon>
        <taxon>Asterales</taxon>
        <taxon>Asteraceae</taxon>
        <taxon>Asteroideae</taxon>
        <taxon>Heliantheae alliance</taxon>
        <taxon>Tageteae</taxon>
        <taxon>Tagetes</taxon>
    </lineage>
</organism>
<keyword evidence="3" id="KW-1185">Reference proteome</keyword>
<keyword evidence="1" id="KW-1133">Transmembrane helix</keyword>
<comment type="caution">
    <text evidence="2">The sequence shown here is derived from an EMBL/GenBank/DDBJ whole genome shotgun (WGS) entry which is preliminary data.</text>
</comment>
<evidence type="ECO:0000256" key="1">
    <source>
        <dbReference type="SAM" id="Phobius"/>
    </source>
</evidence>